<feature type="domain" description="CHAD" evidence="2">
    <location>
        <begin position="537"/>
        <end position="840"/>
    </location>
</feature>
<proteinExistence type="predicted"/>
<sequence>MEIESKFLVLDEADIQNLETLSQLGDYSLSEGEVQVIEDIFLDTTRMVLMSEGYFLRLRKETGKIGQWLTIKSLGGFEAGVHRREEHVSFLPEEVSVLECPDIKIRNIIFELSSGFDLIPVMKLKQKRFVRQVKLGETQVAEFSLDRVNLKSETKEKLYSELEIELKAEGTLQDLQAITEYLLENYNLGENPFSKFERAIFFKNNLPEKTLLNFRERAFCMQLADQENVYGKQAKILLSLDKGLNTSELSLLLKVPEADIEALHAGFEKERLALFPFSSEINASGEFHFQAGRCVPGKNRENISLEKGWTLETLFELYGVNKTRAEKIRDNTLILFDGLFPYHRLGTEEREMLSFAALLQDIGTSVSPEEKFRMGKEILLTHPLKGLKLHELRMLALIMELQSPVISVKNLSSAFEESHIALPPEIKNKALILASFTRIADLLKKGDLKFLPGRIRQIEGAVEVEIFGQDAEKAVKRAEKRSELWEYLFGTKLLFTPGKETNEAEIINKKVKESGEAKRKEESKKDNKGLKFVVRPENSMAMVAQKVFSQQFARMLAHEKGTRKGEDIEELHDMRVSIRRMRAAAKVFEAYLDSKKLGPHLKGLKSTLGTLGDVRDLDVFREKAEEYLKKLPPENEHDLDPLFAVLAEEREKSRKNMLIYMESEKYSSFKKEFSEDLADYEFWALPTTTKKHDALPHRIRDVLPSILYARFADISAYSEWVEGPHVCVERLHRLRIAAKGLRYTFEFFGDVLGKDVEIMIEEFKALQDHLGDLHDAVVAIDLLDNYLQTGEWGLLRGRKNFGEKRIPEGMKGVEAYRVYREEELQTLLDTFPEAWAKIQSEEFRQRIGNAVNNLYKAATSS</sequence>
<reference evidence="3 4" key="1">
    <citation type="submission" date="2014-07" db="EMBL/GenBank/DDBJ databases">
        <title>Methanogenic archaea and the global carbon cycle.</title>
        <authorList>
            <person name="Henriksen J.R."/>
            <person name="Luke J."/>
            <person name="Reinhart S."/>
            <person name="Benedict M.N."/>
            <person name="Youngblut N.D."/>
            <person name="Metcalf M.E."/>
            <person name="Whitaker R.J."/>
            <person name="Metcalf W.W."/>
        </authorList>
    </citation>
    <scope>NUCLEOTIDE SEQUENCE [LARGE SCALE GENOMIC DNA]</scope>
    <source>
        <strain evidence="3 4">C2J</strain>
    </source>
</reference>
<dbReference type="GeneID" id="24872326"/>
<dbReference type="Pfam" id="PF05235">
    <property type="entry name" value="CHAD"/>
    <property type="match status" value="1"/>
</dbReference>
<dbReference type="PIRSF" id="PIRSF036568">
    <property type="entry name" value="CYTH_CHAD_HD"/>
    <property type="match status" value="1"/>
</dbReference>
<dbReference type="Gene3D" id="2.40.320.10">
    <property type="entry name" value="Hypothetical Protein Pfu-838710-001"/>
    <property type="match status" value="1"/>
</dbReference>
<feature type="domain" description="CYTH" evidence="1">
    <location>
        <begin position="1"/>
        <end position="206"/>
    </location>
</feature>
<dbReference type="SMART" id="SM00880">
    <property type="entry name" value="CHAD"/>
    <property type="match status" value="1"/>
</dbReference>
<dbReference type="FunFam" id="1.10.3210.10:FF:000081">
    <property type="entry name" value="Uncharacterized protein"/>
    <property type="match status" value="1"/>
</dbReference>
<evidence type="ECO:0000313" key="3">
    <source>
        <dbReference type="EMBL" id="AKB37261.1"/>
    </source>
</evidence>
<dbReference type="SUPFAM" id="SSF55154">
    <property type="entry name" value="CYTH-like phosphatases"/>
    <property type="match status" value="1"/>
</dbReference>
<dbReference type="PANTHER" id="PTHR30005">
    <property type="entry name" value="EXOPOLYPHOSPHATASE"/>
    <property type="match status" value="1"/>
</dbReference>
<gene>
    <name evidence="3" type="ORF">MSSAC_2671</name>
</gene>
<dbReference type="PROSITE" id="PS51708">
    <property type="entry name" value="CHAD"/>
    <property type="match status" value="1"/>
</dbReference>
<dbReference type="HOGENOM" id="CLU_331947_0_0_2"/>
<dbReference type="Proteomes" id="UP000033123">
    <property type="component" value="Chromosome"/>
</dbReference>
<dbReference type="Gene3D" id="1.40.20.10">
    <property type="entry name" value="CHAD domain"/>
    <property type="match status" value="1"/>
</dbReference>
<evidence type="ECO:0008006" key="5">
    <source>
        <dbReference type="Google" id="ProtNLM"/>
    </source>
</evidence>
<dbReference type="PATRIC" id="fig|1434118.4.peg.3478"/>
<dbReference type="KEGG" id="msj:MSSAC_2671"/>
<dbReference type="PROSITE" id="PS51707">
    <property type="entry name" value="CYTH"/>
    <property type="match status" value="1"/>
</dbReference>
<dbReference type="SUPFAM" id="SSF109604">
    <property type="entry name" value="HD-domain/PDEase-like"/>
    <property type="match status" value="1"/>
</dbReference>
<dbReference type="InterPro" id="IPR033469">
    <property type="entry name" value="CYTH-like_dom_sf"/>
</dbReference>
<dbReference type="InterPro" id="IPR038186">
    <property type="entry name" value="CHAD_dom_sf"/>
</dbReference>
<evidence type="ECO:0000259" key="2">
    <source>
        <dbReference type="PROSITE" id="PS51708"/>
    </source>
</evidence>
<dbReference type="InterPro" id="IPR007899">
    <property type="entry name" value="CHAD_dom"/>
</dbReference>
<dbReference type="Gene3D" id="1.10.3210.10">
    <property type="entry name" value="Hypothetical protein af1432"/>
    <property type="match status" value="1"/>
</dbReference>
<dbReference type="GO" id="GO:0006357">
    <property type="term" value="P:regulation of transcription by RNA polymerase II"/>
    <property type="evidence" value="ECO:0007669"/>
    <property type="project" value="TreeGrafter"/>
</dbReference>
<evidence type="ECO:0000313" key="4">
    <source>
        <dbReference type="Proteomes" id="UP000033123"/>
    </source>
</evidence>
<dbReference type="Pfam" id="PF01928">
    <property type="entry name" value="CYTH"/>
    <property type="match status" value="1"/>
</dbReference>
<dbReference type="EMBL" id="CP009508">
    <property type="protein sequence ID" value="AKB37261.1"/>
    <property type="molecule type" value="Genomic_DNA"/>
</dbReference>
<dbReference type="SMART" id="SM01118">
    <property type="entry name" value="CYTH"/>
    <property type="match status" value="1"/>
</dbReference>
<protein>
    <recommendedName>
        <fullName evidence="5">Adenylate cyclase</fullName>
    </recommendedName>
</protein>
<dbReference type="InterPro" id="IPR050273">
    <property type="entry name" value="GppA/Ppx_hydrolase"/>
</dbReference>
<dbReference type="InterPro" id="IPR012069">
    <property type="entry name" value="UPF_CYTH/CHAD/HD-like"/>
</dbReference>
<dbReference type="STRING" id="1434118.MSSAC_2671"/>
<organism evidence="3 4">
    <name type="scientific">Methanosarcina siciliae C2J</name>
    <dbReference type="NCBI Taxonomy" id="1434118"/>
    <lineage>
        <taxon>Archaea</taxon>
        <taxon>Methanobacteriati</taxon>
        <taxon>Methanobacteriota</taxon>
        <taxon>Stenosarchaea group</taxon>
        <taxon>Methanomicrobia</taxon>
        <taxon>Methanosarcinales</taxon>
        <taxon>Methanosarcinaceae</taxon>
        <taxon>Methanosarcina</taxon>
    </lineage>
</organism>
<dbReference type="PANTHER" id="PTHR30005:SF0">
    <property type="entry name" value="RETROGRADE REGULATION PROTEIN 2"/>
    <property type="match status" value="1"/>
</dbReference>
<dbReference type="InterPro" id="IPR023577">
    <property type="entry name" value="CYTH_domain"/>
</dbReference>
<dbReference type="AlphaFoldDB" id="A0A0E3LDH1"/>
<accession>A0A0E3LDH1</accession>
<name>A0A0E3LDH1_9EURY</name>
<dbReference type="RefSeq" id="WP_048183494.1">
    <property type="nucleotide sequence ID" value="NZ_CP009508.1"/>
</dbReference>
<evidence type="ECO:0000259" key="1">
    <source>
        <dbReference type="PROSITE" id="PS51707"/>
    </source>
</evidence>